<keyword evidence="5" id="KW-0732">Signal</keyword>
<evidence type="ECO:0000256" key="3">
    <source>
        <dbReference type="ARBA" id="ARBA00023157"/>
    </source>
</evidence>
<evidence type="ECO:0000313" key="8">
    <source>
        <dbReference type="RefSeq" id="XP_022953818.1"/>
    </source>
</evidence>
<dbReference type="InterPro" id="IPR008972">
    <property type="entry name" value="Cupredoxin"/>
</dbReference>
<dbReference type="GO" id="GO:0009055">
    <property type="term" value="F:electron transfer activity"/>
    <property type="evidence" value="ECO:0007669"/>
    <property type="project" value="InterPro"/>
</dbReference>
<dbReference type="PANTHER" id="PTHR33021:SF189">
    <property type="entry name" value="CUCUMBER PEELING CUPREDOXIN-LIKE"/>
    <property type="match status" value="1"/>
</dbReference>
<organism evidence="7 8">
    <name type="scientific">Cucurbita moschata</name>
    <name type="common">Winter crookneck squash</name>
    <name type="synonym">Cucurbita pepo var. moschata</name>
    <dbReference type="NCBI Taxonomy" id="3662"/>
    <lineage>
        <taxon>Eukaryota</taxon>
        <taxon>Viridiplantae</taxon>
        <taxon>Streptophyta</taxon>
        <taxon>Embryophyta</taxon>
        <taxon>Tracheophyta</taxon>
        <taxon>Spermatophyta</taxon>
        <taxon>Magnoliopsida</taxon>
        <taxon>eudicotyledons</taxon>
        <taxon>Gunneridae</taxon>
        <taxon>Pentapetalae</taxon>
        <taxon>rosids</taxon>
        <taxon>fabids</taxon>
        <taxon>Cucurbitales</taxon>
        <taxon>Cucurbitaceae</taxon>
        <taxon>Cucurbiteae</taxon>
        <taxon>Cucurbita</taxon>
    </lineage>
</organism>
<feature type="chain" id="PRO_5026774381" evidence="5">
    <location>
        <begin position="26"/>
        <end position="175"/>
    </location>
</feature>
<proteinExistence type="predicted"/>
<keyword evidence="3" id="KW-1015">Disulfide bond</keyword>
<evidence type="ECO:0000256" key="5">
    <source>
        <dbReference type="SAM" id="SignalP"/>
    </source>
</evidence>
<accession>A0A6J1GPD3</accession>
<dbReference type="InterPro" id="IPR003245">
    <property type="entry name" value="Phytocyanin_dom"/>
</dbReference>
<feature type="domain" description="Phytocyanin" evidence="6">
    <location>
        <begin position="27"/>
        <end position="132"/>
    </location>
</feature>
<evidence type="ECO:0000256" key="4">
    <source>
        <dbReference type="ARBA" id="ARBA00023180"/>
    </source>
</evidence>
<keyword evidence="2" id="KW-0186">Copper</keyword>
<dbReference type="PROSITE" id="PS00196">
    <property type="entry name" value="COPPER_BLUE"/>
    <property type="match status" value="1"/>
</dbReference>
<protein>
    <submittedName>
        <fullName evidence="8">Cucumber peeling cupredoxin-like</fullName>
    </submittedName>
</protein>
<evidence type="ECO:0000259" key="6">
    <source>
        <dbReference type="PROSITE" id="PS51485"/>
    </source>
</evidence>
<reference evidence="8" key="1">
    <citation type="submission" date="2025-08" db="UniProtKB">
        <authorList>
            <consortium name="RefSeq"/>
        </authorList>
    </citation>
    <scope>IDENTIFICATION</scope>
    <source>
        <tissue evidence="8">Young leaves</tissue>
    </source>
</reference>
<keyword evidence="1" id="KW-0479">Metal-binding</keyword>
<keyword evidence="7" id="KW-1185">Reference proteome</keyword>
<evidence type="ECO:0000313" key="7">
    <source>
        <dbReference type="Proteomes" id="UP000504609"/>
    </source>
</evidence>
<dbReference type="Pfam" id="PF02298">
    <property type="entry name" value="Cu_bind_like"/>
    <property type="match status" value="1"/>
</dbReference>
<dbReference type="GO" id="GO:0005886">
    <property type="term" value="C:plasma membrane"/>
    <property type="evidence" value="ECO:0007669"/>
    <property type="project" value="TreeGrafter"/>
</dbReference>
<evidence type="ECO:0000256" key="2">
    <source>
        <dbReference type="ARBA" id="ARBA00023008"/>
    </source>
</evidence>
<dbReference type="PANTHER" id="PTHR33021">
    <property type="entry name" value="BLUE COPPER PROTEIN"/>
    <property type="match status" value="1"/>
</dbReference>
<dbReference type="SUPFAM" id="SSF49503">
    <property type="entry name" value="Cupredoxins"/>
    <property type="match status" value="1"/>
</dbReference>
<keyword evidence="4" id="KW-0325">Glycoprotein</keyword>
<dbReference type="InterPro" id="IPR028871">
    <property type="entry name" value="BlueCu_1_BS"/>
</dbReference>
<dbReference type="Proteomes" id="UP000504609">
    <property type="component" value="Unplaced"/>
</dbReference>
<gene>
    <name evidence="8" type="primary">LOC111456235</name>
</gene>
<dbReference type="AlphaFoldDB" id="A0A6J1GPD3"/>
<dbReference type="GeneID" id="111456235"/>
<dbReference type="PROSITE" id="PS51485">
    <property type="entry name" value="PHYTOCYANIN"/>
    <property type="match status" value="1"/>
</dbReference>
<dbReference type="CDD" id="cd13920">
    <property type="entry name" value="Stellacyanin"/>
    <property type="match status" value="1"/>
</dbReference>
<dbReference type="Gene3D" id="2.60.40.420">
    <property type="entry name" value="Cupredoxins - blue copper proteins"/>
    <property type="match status" value="1"/>
</dbReference>
<evidence type="ECO:0000256" key="1">
    <source>
        <dbReference type="ARBA" id="ARBA00022723"/>
    </source>
</evidence>
<sequence length="175" mass="17851">MPAAAAPLPFLFCLLAVLLLQHATAQTTHDVGGSTGWTVPTGGAAFYSDWAAGKTFSVGDSLRFAFATGSHSVLKVSSKESFEGCRFENGDSDIMTTGPATVALNSTGMHYFICTIGTHCSLGQKVAINVGATAAGGPMSPPMPASQSPPPSPSSANAVTATLYLTFSAVVMALF</sequence>
<feature type="signal peptide" evidence="5">
    <location>
        <begin position="1"/>
        <end position="25"/>
    </location>
</feature>
<dbReference type="GO" id="GO:0046872">
    <property type="term" value="F:metal ion binding"/>
    <property type="evidence" value="ECO:0007669"/>
    <property type="project" value="UniProtKB-KW"/>
</dbReference>
<name>A0A6J1GPD3_CUCMO</name>
<dbReference type="RefSeq" id="XP_022953818.1">
    <property type="nucleotide sequence ID" value="XM_023098050.1"/>
</dbReference>
<dbReference type="InterPro" id="IPR039391">
    <property type="entry name" value="Phytocyanin-like"/>
</dbReference>
<dbReference type="FunFam" id="2.60.40.420:FF:000034">
    <property type="entry name" value="Cupredoxin superfamily protein"/>
    <property type="match status" value="1"/>
</dbReference>
<dbReference type="KEGG" id="cmos:111456235"/>